<dbReference type="PANTHER" id="PTHR33592:SF10">
    <property type="entry name" value="TRANSMEMBRANE PROTEIN"/>
    <property type="match status" value="1"/>
</dbReference>
<keyword evidence="2" id="KW-0472">Membrane</keyword>
<dbReference type="EMBL" id="JAINDJ010000006">
    <property type="protein sequence ID" value="KAG9444166.1"/>
    <property type="molecule type" value="Genomic_DNA"/>
</dbReference>
<accession>A0AAV7E8N4</accession>
<protein>
    <submittedName>
        <fullName evidence="3">Uncharacterized protein</fullName>
    </submittedName>
</protein>
<dbReference type="AlphaFoldDB" id="A0AAV7E8N4"/>
<sequence length="152" mass="16200">MEHQSKRKTRLRNTCTQTQSKHPIYAVLDDMGAYSSRSPIGWITIFLIVVFIVLITPGTLSSIQPVSAARPLGEEYLRSSKKIKGLLLENLLPRGATPGPSECTNVPGNGGGGRCPLGEMNFAGHVPVAVHGDSVTRGGSSSDSESTLLQRA</sequence>
<feature type="transmembrane region" description="Helical" evidence="2">
    <location>
        <begin position="40"/>
        <end position="60"/>
    </location>
</feature>
<feature type="region of interest" description="Disordered" evidence="1">
    <location>
        <begin position="133"/>
        <end position="152"/>
    </location>
</feature>
<keyword evidence="4" id="KW-1185">Reference proteome</keyword>
<reference evidence="3 4" key="1">
    <citation type="submission" date="2021-07" db="EMBL/GenBank/DDBJ databases">
        <title>The Aristolochia fimbriata genome: insights into angiosperm evolution, floral development and chemical biosynthesis.</title>
        <authorList>
            <person name="Jiao Y."/>
        </authorList>
    </citation>
    <scope>NUCLEOTIDE SEQUENCE [LARGE SCALE GENOMIC DNA]</scope>
    <source>
        <strain evidence="3">IBCAS-2021</strain>
        <tissue evidence="3">Leaf</tissue>
    </source>
</reference>
<proteinExistence type="predicted"/>
<evidence type="ECO:0000256" key="2">
    <source>
        <dbReference type="SAM" id="Phobius"/>
    </source>
</evidence>
<keyword evidence="2" id="KW-1133">Transmembrane helix</keyword>
<evidence type="ECO:0000313" key="4">
    <source>
        <dbReference type="Proteomes" id="UP000825729"/>
    </source>
</evidence>
<feature type="compositionally biased region" description="Polar residues" evidence="1">
    <location>
        <begin position="137"/>
        <end position="152"/>
    </location>
</feature>
<name>A0AAV7E8N4_ARIFI</name>
<dbReference type="PANTHER" id="PTHR33592">
    <property type="entry name" value="TRANSMEMBRANE PROTEIN"/>
    <property type="match status" value="1"/>
</dbReference>
<gene>
    <name evidence="3" type="ORF">H6P81_015506</name>
</gene>
<comment type="caution">
    <text evidence="3">The sequence shown here is derived from an EMBL/GenBank/DDBJ whole genome shotgun (WGS) entry which is preliminary data.</text>
</comment>
<keyword evidence="2" id="KW-0812">Transmembrane</keyword>
<organism evidence="3 4">
    <name type="scientific">Aristolochia fimbriata</name>
    <name type="common">White veined hardy Dutchman's pipe vine</name>
    <dbReference type="NCBI Taxonomy" id="158543"/>
    <lineage>
        <taxon>Eukaryota</taxon>
        <taxon>Viridiplantae</taxon>
        <taxon>Streptophyta</taxon>
        <taxon>Embryophyta</taxon>
        <taxon>Tracheophyta</taxon>
        <taxon>Spermatophyta</taxon>
        <taxon>Magnoliopsida</taxon>
        <taxon>Magnoliidae</taxon>
        <taxon>Piperales</taxon>
        <taxon>Aristolochiaceae</taxon>
        <taxon>Aristolochia</taxon>
    </lineage>
</organism>
<evidence type="ECO:0000256" key="1">
    <source>
        <dbReference type="SAM" id="MobiDB-lite"/>
    </source>
</evidence>
<dbReference type="Proteomes" id="UP000825729">
    <property type="component" value="Unassembled WGS sequence"/>
</dbReference>
<evidence type="ECO:0000313" key="3">
    <source>
        <dbReference type="EMBL" id="KAG9444166.1"/>
    </source>
</evidence>